<dbReference type="InterPro" id="IPR036907">
    <property type="entry name" value="5'-Nucleotdase_C_sf"/>
</dbReference>
<dbReference type="InterPro" id="IPR029052">
    <property type="entry name" value="Metallo-depent_PP-like"/>
</dbReference>
<dbReference type="Pfam" id="PF00149">
    <property type="entry name" value="Metallophos"/>
    <property type="match status" value="1"/>
</dbReference>
<dbReference type="AlphaFoldDB" id="A0A1I6V2M0"/>
<dbReference type="EMBL" id="FOZS01000010">
    <property type="protein sequence ID" value="SFT07922.1"/>
    <property type="molecule type" value="Genomic_DNA"/>
</dbReference>
<dbReference type="OrthoDB" id="21342at2157"/>
<dbReference type="Proteomes" id="UP000199199">
    <property type="component" value="Unassembled WGS sequence"/>
</dbReference>
<evidence type="ECO:0000259" key="3">
    <source>
        <dbReference type="Pfam" id="PF02872"/>
    </source>
</evidence>
<proteinExistence type="predicted"/>
<evidence type="ECO:0000256" key="1">
    <source>
        <dbReference type="ARBA" id="ARBA00022729"/>
    </source>
</evidence>
<evidence type="ECO:0000313" key="5">
    <source>
        <dbReference type="Proteomes" id="UP000199199"/>
    </source>
</evidence>
<evidence type="ECO:0000313" key="4">
    <source>
        <dbReference type="EMBL" id="SFT07922.1"/>
    </source>
</evidence>
<reference evidence="5" key="1">
    <citation type="submission" date="2016-10" db="EMBL/GenBank/DDBJ databases">
        <authorList>
            <person name="Varghese N."/>
            <person name="Submissions S."/>
        </authorList>
    </citation>
    <scope>NUCLEOTIDE SEQUENCE [LARGE SCALE GENOMIC DNA]</scope>
    <source>
        <strain evidence="5">DSM 22427</strain>
    </source>
</reference>
<dbReference type="InterPro" id="IPR004843">
    <property type="entry name" value="Calcineurin-like_PHP"/>
</dbReference>
<dbReference type="GO" id="GO:0009166">
    <property type="term" value="P:nucleotide catabolic process"/>
    <property type="evidence" value="ECO:0007669"/>
    <property type="project" value="InterPro"/>
</dbReference>
<dbReference type="SUPFAM" id="SSF56300">
    <property type="entry name" value="Metallo-dependent phosphatases"/>
    <property type="match status" value="1"/>
</dbReference>
<dbReference type="PRINTS" id="PR01607">
    <property type="entry name" value="APYRASEFAMLY"/>
</dbReference>
<gene>
    <name evidence="4" type="ORF">SAMN04488556_0005</name>
</gene>
<dbReference type="PANTHER" id="PTHR11575:SF24">
    <property type="entry name" value="5'-NUCLEOTIDASE"/>
    <property type="match status" value="1"/>
</dbReference>
<dbReference type="InterPro" id="IPR006179">
    <property type="entry name" value="5_nucleotidase/apyrase"/>
</dbReference>
<feature type="domain" description="5'-Nucleotidase C-terminal" evidence="3">
    <location>
        <begin position="352"/>
        <end position="492"/>
    </location>
</feature>
<sequence>MDLDTEYLEEWKRLDGSDEADRDQGQVPDVVCLHVSDLHGQLVPEYHVYYDNPESHPDFDFAGDNRILRRGGGIPLLAGKLEEIRSATNETLTLMSGDTFHGTAVTTYTKGRAMLEPITEHIDPDVYVPGNWDFGNEAAEDGNLRNLMDELEAQVLANNLYGPDADGLLFEPYTIERANGVDVGIVGMTNVYVDRMAPAFHEGKYRFGKHPALLEEAAESVRNEGADVVLAVTEIGLPWAVQAAKDIESIDVLFSAHTHEYTHEPILIDKTETLVVESGTGDGLGRVDLHIDDDGVAFRHILYCLAEDHDYTSDPEPVAERTVADIRSPFFDDEISYDRGDGTLERPLDTVVGRTEASLDRQSFLESDWNALFADALRTYFGTELAVTHGFRYGPAVPAGEITLEHLYQAFPMTAPVARGEAYGQQLLNHMEAFLTDNFTPYVYEQEDGRVRNYSSNVEVIIDPTAKRERRLVDFVVDGEPVDPEAQYSIATFTRPGDPERDLGNCGFPFQDIDIEDGVVPVDVVVDYLNDYSPIDYEETTLVQTPDNGGWVQNTPADGPYPYIQPGVDYAGGDEYCETRLIPTRTRFPESGRNPYR</sequence>
<name>A0A1I6V2M0_9EURY</name>
<protein>
    <submittedName>
        <fullName evidence="4">2',3'-cyclic-nucleotide 2'-phosphodiesterase/5'-or 3'-nucleotidase, 5'-nucleotidase family</fullName>
    </submittedName>
</protein>
<keyword evidence="5" id="KW-1185">Reference proteome</keyword>
<organism evidence="4 5">
    <name type="scientific">Halostagnicola kamekurae</name>
    <dbReference type="NCBI Taxonomy" id="619731"/>
    <lineage>
        <taxon>Archaea</taxon>
        <taxon>Methanobacteriati</taxon>
        <taxon>Methanobacteriota</taxon>
        <taxon>Stenosarchaea group</taxon>
        <taxon>Halobacteria</taxon>
        <taxon>Halobacteriales</taxon>
        <taxon>Natrialbaceae</taxon>
        <taxon>Halostagnicola</taxon>
    </lineage>
</organism>
<dbReference type="Gene3D" id="3.60.21.10">
    <property type="match status" value="1"/>
</dbReference>
<evidence type="ECO:0000259" key="2">
    <source>
        <dbReference type="Pfam" id="PF00149"/>
    </source>
</evidence>
<dbReference type="GO" id="GO:0016787">
    <property type="term" value="F:hydrolase activity"/>
    <property type="evidence" value="ECO:0007669"/>
    <property type="project" value="InterPro"/>
</dbReference>
<dbReference type="PANTHER" id="PTHR11575">
    <property type="entry name" value="5'-NUCLEOTIDASE-RELATED"/>
    <property type="match status" value="1"/>
</dbReference>
<accession>A0A1I6V2M0</accession>
<dbReference type="SUPFAM" id="SSF55816">
    <property type="entry name" value="5'-nucleotidase (syn. UDP-sugar hydrolase), C-terminal domain"/>
    <property type="match status" value="1"/>
</dbReference>
<dbReference type="RefSeq" id="WP_092907740.1">
    <property type="nucleotide sequence ID" value="NZ_FOZS01000010.1"/>
</dbReference>
<keyword evidence="1" id="KW-0732">Signal</keyword>
<dbReference type="InterPro" id="IPR008334">
    <property type="entry name" value="5'-Nucleotdase_C"/>
</dbReference>
<dbReference type="Gene3D" id="3.90.780.10">
    <property type="entry name" value="5'-Nucleotidase, C-terminal domain"/>
    <property type="match status" value="1"/>
</dbReference>
<feature type="domain" description="Calcineurin-like phosphoesterase" evidence="2">
    <location>
        <begin position="33"/>
        <end position="261"/>
    </location>
</feature>
<dbReference type="Pfam" id="PF02872">
    <property type="entry name" value="5_nucleotid_C"/>
    <property type="match status" value="1"/>
</dbReference>